<feature type="transmembrane region" description="Helical" evidence="1">
    <location>
        <begin position="224"/>
        <end position="244"/>
    </location>
</feature>
<keyword evidence="1" id="KW-0472">Membrane</keyword>
<accession>A0A8H7CI58</accession>
<protein>
    <submittedName>
        <fullName evidence="2">Uncharacterized protein</fullName>
    </submittedName>
</protein>
<evidence type="ECO:0000313" key="2">
    <source>
        <dbReference type="EMBL" id="KAF7336283.1"/>
    </source>
</evidence>
<evidence type="ECO:0000313" key="3">
    <source>
        <dbReference type="Proteomes" id="UP000620124"/>
    </source>
</evidence>
<name>A0A8H7CI58_9AGAR</name>
<keyword evidence="3" id="KW-1185">Reference proteome</keyword>
<dbReference type="AlphaFoldDB" id="A0A8H7CI58"/>
<dbReference type="EMBL" id="JACAZI010000023">
    <property type="protein sequence ID" value="KAF7336283.1"/>
    <property type="molecule type" value="Genomic_DNA"/>
</dbReference>
<feature type="transmembrane region" description="Helical" evidence="1">
    <location>
        <begin position="147"/>
        <end position="171"/>
    </location>
</feature>
<feature type="transmembrane region" description="Helical" evidence="1">
    <location>
        <begin position="183"/>
        <end position="204"/>
    </location>
</feature>
<organism evidence="2 3">
    <name type="scientific">Mycena venus</name>
    <dbReference type="NCBI Taxonomy" id="2733690"/>
    <lineage>
        <taxon>Eukaryota</taxon>
        <taxon>Fungi</taxon>
        <taxon>Dikarya</taxon>
        <taxon>Basidiomycota</taxon>
        <taxon>Agaricomycotina</taxon>
        <taxon>Agaricomycetes</taxon>
        <taxon>Agaricomycetidae</taxon>
        <taxon>Agaricales</taxon>
        <taxon>Marasmiineae</taxon>
        <taxon>Mycenaceae</taxon>
        <taxon>Mycena</taxon>
    </lineage>
</organism>
<comment type="caution">
    <text evidence="2">The sequence shown here is derived from an EMBL/GenBank/DDBJ whole genome shotgun (WGS) entry which is preliminary data.</text>
</comment>
<gene>
    <name evidence="2" type="ORF">MVEN_02176600</name>
</gene>
<sequence length="351" mass="37957">MPAQMPNPDPAHPRPFVAVQMAALVVETLLYGIFLVLFFAMCYLRLSTQEKGKSRFADSVPWRTSVEVSLLTILALATTHWAITIFCSFSAFLGNGDDTLGAAVIALFTRLELFAITADTLAVFSMLVGDAVLIHRTWVIWNRNMRVALLPISLWIGTMVSGLCAVGLLFHGSPGSLHAPFNWVFANFILSTITSIYCTTFMAWRIWKACRESAELRSRNIMSVLTVLVESAAIWTSWTIASVSLHEAGSLAELPLIAGIPSLIGIVNTVIHLRVAVGLGPRHHAGRPTGTGTVGPTTQNDTRIQELPTLTTNASVFGVSAVSSSDLESSDYGYFGVECQYPPIGSLKSPG</sequence>
<evidence type="ECO:0000256" key="1">
    <source>
        <dbReference type="SAM" id="Phobius"/>
    </source>
</evidence>
<dbReference type="Proteomes" id="UP000620124">
    <property type="component" value="Unassembled WGS sequence"/>
</dbReference>
<reference evidence="2" key="1">
    <citation type="submission" date="2020-05" db="EMBL/GenBank/DDBJ databases">
        <title>Mycena genomes resolve the evolution of fungal bioluminescence.</title>
        <authorList>
            <person name="Tsai I.J."/>
        </authorList>
    </citation>
    <scope>NUCLEOTIDE SEQUENCE</scope>
    <source>
        <strain evidence="2">CCC161011</strain>
    </source>
</reference>
<keyword evidence="1" id="KW-0812">Transmembrane</keyword>
<keyword evidence="1" id="KW-1133">Transmembrane helix</keyword>
<feature type="transmembrane region" description="Helical" evidence="1">
    <location>
        <begin position="113"/>
        <end position="135"/>
    </location>
</feature>
<dbReference type="OrthoDB" id="3250682at2759"/>
<proteinExistence type="predicted"/>
<feature type="transmembrane region" description="Helical" evidence="1">
    <location>
        <begin position="20"/>
        <end position="44"/>
    </location>
</feature>
<feature type="transmembrane region" description="Helical" evidence="1">
    <location>
        <begin position="256"/>
        <end position="277"/>
    </location>
</feature>
<feature type="transmembrane region" description="Helical" evidence="1">
    <location>
        <begin position="65"/>
        <end position="93"/>
    </location>
</feature>